<accession>A0A0F8YE48</accession>
<evidence type="ECO:0000256" key="1">
    <source>
        <dbReference type="SAM" id="MobiDB-lite"/>
    </source>
</evidence>
<dbReference type="AlphaFoldDB" id="A0A0F8YE48"/>
<evidence type="ECO:0000313" key="2">
    <source>
        <dbReference type="EMBL" id="KKK52404.1"/>
    </source>
</evidence>
<protein>
    <recommendedName>
        <fullName evidence="3">SprT-like domain-containing protein</fullName>
    </recommendedName>
</protein>
<dbReference type="EMBL" id="LAZR01067028">
    <property type="protein sequence ID" value="KKK52404.1"/>
    <property type="molecule type" value="Genomic_DNA"/>
</dbReference>
<feature type="region of interest" description="Disordered" evidence="1">
    <location>
        <begin position="1"/>
        <end position="45"/>
    </location>
</feature>
<sequence>MSYSSSITSPKGGKSSKDGPGRAPNAPRLSKPRKERTHERSSEAERLAYTQEVGISKFPARTKGRKDLMLKIGRLKIRGDSKWPKSRADMKTELRDLSRSLGLDLRFVTRKKKTSSWCHLGRARATICEGVGGKLNPMSEVMLHALHELSHWIQYNEGMFQNYLGKPYYGHWKHPEVPDILRLALRAERHADQLAKKLAMELFGVLLTEGSCYDDAETSKAFFKGYYTDERT</sequence>
<organism evidence="2">
    <name type="scientific">marine sediment metagenome</name>
    <dbReference type="NCBI Taxonomy" id="412755"/>
    <lineage>
        <taxon>unclassified sequences</taxon>
        <taxon>metagenomes</taxon>
        <taxon>ecological metagenomes</taxon>
    </lineage>
</organism>
<proteinExistence type="predicted"/>
<name>A0A0F8YE48_9ZZZZ</name>
<evidence type="ECO:0008006" key="3">
    <source>
        <dbReference type="Google" id="ProtNLM"/>
    </source>
</evidence>
<gene>
    <name evidence="2" type="ORF">LCGC14_3105260</name>
</gene>
<comment type="caution">
    <text evidence="2">The sequence shown here is derived from an EMBL/GenBank/DDBJ whole genome shotgun (WGS) entry which is preliminary data.</text>
</comment>
<reference evidence="2" key="1">
    <citation type="journal article" date="2015" name="Nature">
        <title>Complex archaea that bridge the gap between prokaryotes and eukaryotes.</title>
        <authorList>
            <person name="Spang A."/>
            <person name="Saw J.H."/>
            <person name="Jorgensen S.L."/>
            <person name="Zaremba-Niedzwiedzka K."/>
            <person name="Martijn J."/>
            <person name="Lind A.E."/>
            <person name="van Eijk R."/>
            <person name="Schleper C."/>
            <person name="Guy L."/>
            <person name="Ettema T.J."/>
        </authorList>
    </citation>
    <scope>NUCLEOTIDE SEQUENCE</scope>
</reference>
<feature type="compositionally biased region" description="Basic and acidic residues" evidence="1">
    <location>
        <begin position="36"/>
        <end position="45"/>
    </location>
</feature>